<dbReference type="RefSeq" id="WP_344086227.1">
    <property type="nucleotide sequence ID" value="NZ_BAAAPO010000042.1"/>
</dbReference>
<reference evidence="2 3" key="1">
    <citation type="journal article" date="2019" name="Int. J. Syst. Evol. Microbiol.">
        <title>The Global Catalogue of Microorganisms (GCM) 10K type strain sequencing project: providing services to taxonomists for standard genome sequencing and annotation.</title>
        <authorList>
            <consortium name="The Broad Institute Genomics Platform"/>
            <consortium name="The Broad Institute Genome Sequencing Center for Infectious Disease"/>
            <person name="Wu L."/>
            <person name="Ma J."/>
        </authorList>
    </citation>
    <scope>NUCLEOTIDE SEQUENCE [LARGE SCALE GENOMIC DNA]</scope>
    <source>
        <strain evidence="2 3">JCM 15592</strain>
    </source>
</reference>
<protein>
    <submittedName>
        <fullName evidence="2">FAD-dependent oxidoreductase</fullName>
    </submittedName>
</protein>
<dbReference type="InterPro" id="IPR006076">
    <property type="entry name" value="FAD-dep_OxRdtase"/>
</dbReference>
<comment type="caution">
    <text evidence="2">The sequence shown here is derived from an EMBL/GenBank/DDBJ whole genome shotgun (WGS) entry which is preliminary data.</text>
</comment>
<dbReference type="Proteomes" id="UP001499938">
    <property type="component" value="Unassembled WGS sequence"/>
</dbReference>
<evidence type="ECO:0000313" key="3">
    <source>
        <dbReference type="Proteomes" id="UP001499938"/>
    </source>
</evidence>
<organism evidence="2 3">
    <name type="scientific">Nostocoides veronense</name>
    <dbReference type="NCBI Taxonomy" id="330836"/>
    <lineage>
        <taxon>Bacteria</taxon>
        <taxon>Bacillati</taxon>
        <taxon>Actinomycetota</taxon>
        <taxon>Actinomycetes</taxon>
        <taxon>Micrococcales</taxon>
        <taxon>Intrasporangiaceae</taxon>
        <taxon>Nostocoides</taxon>
    </lineage>
</organism>
<dbReference type="InterPro" id="IPR036188">
    <property type="entry name" value="FAD/NAD-bd_sf"/>
</dbReference>
<sequence>MIVGAGFTGLWTAYYLLRDRPGTDVLVLEAEHVGFGASGRNGGWVSALFPVGAARLAGLHGVEATRDLLAALRHTVDEVGAAVSAEGFLGVSFVKGGALFLARNPAQVVRAKGEVAAGEQWGDGTMWLPSDAARERLAATNTLGATWNPHCARLQPTALVDGLAAAVRRLGGRIVEGVSVAGASPGQVRLLDGRTVRAGHIVRATEAYTARLSGLRRRLAPVYSLIVATESLPASTWEAIGLARREVFSDYRNVIVYGQRTEDDRLVFGGRGAPYHFGSGVRPEFDGDERVFASLRKALREMLPQLGDTQFTHAWGGPLGIPRDWHPSVGYDPATRVGWAGGYVGDGVAATNLAGRTLADLVSGRHTALTRLPWVDHRSPEWEPEPFRWLGVNAGLRLAALADREEALTGRPARLAAALEALTGH</sequence>
<gene>
    <name evidence="2" type="ORF">GCM10009811_26400</name>
</gene>
<accession>A0ABN2LY79</accession>
<dbReference type="PANTHER" id="PTHR13847:SF285">
    <property type="entry name" value="FAD DEPENDENT OXIDOREDUCTASE DOMAIN-CONTAINING PROTEIN"/>
    <property type="match status" value="1"/>
</dbReference>
<dbReference type="EMBL" id="BAAAPO010000042">
    <property type="protein sequence ID" value="GAA1801421.1"/>
    <property type="molecule type" value="Genomic_DNA"/>
</dbReference>
<dbReference type="Pfam" id="PF01266">
    <property type="entry name" value="DAO"/>
    <property type="match status" value="1"/>
</dbReference>
<dbReference type="Gene3D" id="3.30.9.10">
    <property type="entry name" value="D-Amino Acid Oxidase, subunit A, domain 2"/>
    <property type="match status" value="1"/>
</dbReference>
<dbReference type="PANTHER" id="PTHR13847">
    <property type="entry name" value="SARCOSINE DEHYDROGENASE-RELATED"/>
    <property type="match status" value="1"/>
</dbReference>
<dbReference type="Gene3D" id="3.50.50.60">
    <property type="entry name" value="FAD/NAD(P)-binding domain"/>
    <property type="match status" value="1"/>
</dbReference>
<name>A0ABN2LY79_9MICO</name>
<proteinExistence type="predicted"/>
<dbReference type="SUPFAM" id="SSF51905">
    <property type="entry name" value="FAD/NAD(P)-binding domain"/>
    <property type="match status" value="1"/>
</dbReference>
<evidence type="ECO:0000259" key="1">
    <source>
        <dbReference type="Pfam" id="PF01266"/>
    </source>
</evidence>
<feature type="domain" description="FAD dependent oxidoreductase" evidence="1">
    <location>
        <begin position="2"/>
        <end position="361"/>
    </location>
</feature>
<evidence type="ECO:0000313" key="2">
    <source>
        <dbReference type="EMBL" id="GAA1801421.1"/>
    </source>
</evidence>
<keyword evidence="3" id="KW-1185">Reference proteome</keyword>